<evidence type="ECO:0000256" key="2">
    <source>
        <dbReference type="ARBA" id="ARBA00023125"/>
    </source>
</evidence>
<organism evidence="4 5">
    <name type="scientific">Moraxella nasicaprae</name>
    <dbReference type="NCBI Taxonomy" id="2904122"/>
    <lineage>
        <taxon>Bacteria</taxon>
        <taxon>Pseudomonadati</taxon>
        <taxon>Pseudomonadota</taxon>
        <taxon>Gammaproteobacteria</taxon>
        <taxon>Moraxellales</taxon>
        <taxon>Moraxellaceae</taxon>
        <taxon>Moraxella</taxon>
    </lineage>
</organism>
<dbReference type="SMART" id="SM00411">
    <property type="entry name" value="BHL"/>
    <property type="match status" value="1"/>
</dbReference>
<dbReference type="PRINTS" id="PR01727">
    <property type="entry name" value="DNABINDINGHU"/>
</dbReference>
<name>A0ABY6F6Z2_9GAMM</name>
<dbReference type="InterPro" id="IPR020816">
    <property type="entry name" value="Histone-like_DNA-bd_CS"/>
</dbReference>
<dbReference type="RefSeq" id="WP_263077385.1">
    <property type="nucleotide sequence ID" value="NZ_CP089977.1"/>
</dbReference>
<dbReference type="Proteomes" id="UP001063782">
    <property type="component" value="Chromosome"/>
</dbReference>
<evidence type="ECO:0000256" key="1">
    <source>
        <dbReference type="ARBA" id="ARBA00010529"/>
    </source>
</evidence>
<dbReference type="InterPro" id="IPR000119">
    <property type="entry name" value="Hist_DNA-bd"/>
</dbReference>
<comment type="similarity">
    <text evidence="1 3">Belongs to the bacterial histone-like protein family.</text>
</comment>
<dbReference type="Pfam" id="PF00216">
    <property type="entry name" value="Bac_DNA_binding"/>
    <property type="match status" value="1"/>
</dbReference>
<evidence type="ECO:0000313" key="5">
    <source>
        <dbReference type="Proteomes" id="UP001063782"/>
    </source>
</evidence>
<dbReference type="SUPFAM" id="SSF47729">
    <property type="entry name" value="IHF-like DNA-binding proteins"/>
    <property type="match status" value="1"/>
</dbReference>
<accession>A0ABY6F6Z2</accession>
<reference evidence="4" key="1">
    <citation type="submission" date="2021-12" db="EMBL/GenBank/DDBJ databases">
        <title>taxonomy of Moraxella sp. ZY201224.</title>
        <authorList>
            <person name="Li F."/>
        </authorList>
    </citation>
    <scope>NUCLEOTIDE SEQUENCE</scope>
    <source>
        <strain evidence="4">ZY201224</strain>
    </source>
</reference>
<gene>
    <name evidence="4" type="ORF">LU297_09050</name>
</gene>
<dbReference type="PANTHER" id="PTHR33175">
    <property type="entry name" value="DNA-BINDING PROTEIN HU"/>
    <property type="match status" value="1"/>
</dbReference>
<dbReference type="PROSITE" id="PS00045">
    <property type="entry name" value="HISTONE_LIKE"/>
    <property type="match status" value="1"/>
</dbReference>
<dbReference type="Gene3D" id="4.10.520.10">
    <property type="entry name" value="IHF-like DNA-binding proteins"/>
    <property type="match status" value="1"/>
</dbReference>
<dbReference type="EMBL" id="CP089977">
    <property type="protein sequence ID" value="UXZ05863.1"/>
    <property type="molecule type" value="Genomic_DNA"/>
</dbReference>
<dbReference type="CDD" id="cd13836">
    <property type="entry name" value="IHF_B"/>
    <property type="match status" value="1"/>
</dbReference>
<sequence length="100" mass="11171">MQAIINKSDLIENLAADSDNLDEHTVDEAVRLILAMMIDELSYDGRVEIRGFGSFCLHHREARQARNPRTGEAVTVEAKAVPFFKPGKALRESVNAMNDE</sequence>
<dbReference type="PANTHER" id="PTHR33175:SF5">
    <property type="entry name" value="INTEGRATION HOST FACTOR SUBUNIT BETA"/>
    <property type="match status" value="1"/>
</dbReference>
<dbReference type="NCBIfam" id="NF001222">
    <property type="entry name" value="PRK00199.1"/>
    <property type="match status" value="1"/>
</dbReference>
<proteinExistence type="inferred from homology"/>
<dbReference type="InterPro" id="IPR010992">
    <property type="entry name" value="IHF-like_DNA-bd_dom_sf"/>
</dbReference>
<protein>
    <submittedName>
        <fullName evidence="4">Integration host factor subunit beta</fullName>
    </submittedName>
</protein>
<evidence type="ECO:0000313" key="4">
    <source>
        <dbReference type="EMBL" id="UXZ05863.1"/>
    </source>
</evidence>
<keyword evidence="5" id="KW-1185">Reference proteome</keyword>
<keyword evidence="2" id="KW-0238">DNA-binding</keyword>
<evidence type="ECO:0000256" key="3">
    <source>
        <dbReference type="RuleBase" id="RU003939"/>
    </source>
</evidence>